<accession>A0A8X6RHM9</accession>
<feature type="region of interest" description="Disordered" evidence="1">
    <location>
        <begin position="84"/>
        <end position="139"/>
    </location>
</feature>
<evidence type="ECO:0000313" key="2">
    <source>
        <dbReference type="EMBL" id="GFX95183.1"/>
    </source>
</evidence>
<evidence type="ECO:0000256" key="1">
    <source>
        <dbReference type="SAM" id="MobiDB-lite"/>
    </source>
</evidence>
<dbReference type="PANTHER" id="PTHR37984">
    <property type="entry name" value="PROTEIN CBG26694"/>
    <property type="match status" value="1"/>
</dbReference>
<keyword evidence="3" id="KW-1185">Reference proteome</keyword>
<proteinExistence type="predicted"/>
<comment type="caution">
    <text evidence="2">The sequence shown here is derived from an EMBL/GenBank/DDBJ whole genome shotgun (WGS) entry which is preliminary data.</text>
</comment>
<evidence type="ECO:0000313" key="3">
    <source>
        <dbReference type="Proteomes" id="UP000887159"/>
    </source>
</evidence>
<reference evidence="2" key="1">
    <citation type="submission" date="2020-08" db="EMBL/GenBank/DDBJ databases">
        <title>Multicomponent nature underlies the extraordinary mechanical properties of spider dragline silk.</title>
        <authorList>
            <person name="Kono N."/>
            <person name="Nakamura H."/>
            <person name="Mori M."/>
            <person name="Yoshida Y."/>
            <person name="Ohtoshi R."/>
            <person name="Malay A.D."/>
            <person name="Moran D.A.P."/>
            <person name="Tomita M."/>
            <person name="Numata K."/>
            <person name="Arakawa K."/>
        </authorList>
    </citation>
    <scope>NUCLEOTIDE SEQUENCE</scope>
</reference>
<name>A0A8X6RHM9_TRICX</name>
<dbReference type="Proteomes" id="UP000887159">
    <property type="component" value="Unassembled WGS sequence"/>
</dbReference>
<protein>
    <submittedName>
        <fullName evidence="2">Transposon Tf2-9 polyprotein</fullName>
    </submittedName>
</protein>
<dbReference type="EMBL" id="BMAU01021185">
    <property type="protein sequence ID" value="GFX95183.1"/>
    <property type="molecule type" value="Genomic_DNA"/>
</dbReference>
<dbReference type="InterPro" id="IPR050951">
    <property type="entry name" value="Retrovirus_Pol_polyprotein"/>
</dbReference>
<organism evidence="2 3">
    <name type="scientific">Trichonephila clavipes</name>
    <name type="common">Golden silk orbweaver</name>
    <name type="synonym">Nephila clavipes</name>
    <dbReference type="NCBI Taxonomy" id="2585209"/>
    <lineage>
        <taxon>Eukaryota</taxon>
        <taxon>Metazoa</taxon>
        <taxon>Ecdysozoa</taxon>
        <taxon>Arthropoda</taxon>
        <taxon>Chelicerata</taxon>
        <taxon>Arachnida</taxon>
        <taxon>Araneae</taxon>
        <taxon>Araneomorphae</taxon>
        <taxon>Entelegynae</taxon>
        <taxon>Araneoidea</taxon>
        <taxon>Nephilidae</taxon>
        <taxon>Trichonephila</taxon>
    </lineage>
</organism>
<dbReference type="AlphaFoldDB" id="A0A8X6RHM9"/>
<dbReference type="PANTHER" id="PTHR37984:SF5">
    <property type="entry name" value="PROTEIN NYNRIN-LIKE"/>
    <property type="match status" value="1"/>
</dbReference>
<feature type="compositionally biased region" description="Basic residues" evidence="1">
    <location>
        <begin position="124"/>
        <end position="139"/>
    </location>
</feature>
<gene>
    <name evidence="2" type="primary">Tf2-9_286</name>
    <name evidence="2" type="ORF">TNCV_847751</name>
</gene>
<sequence length="139" mass="16105">MKAKARSFVYWKNIDKDIEEAAKNRANCARHKTDPTKAKVHYWEYPSMSWEHNNVDFAGPNFEQMFYMIVDAHSKWLEVYPMKGSSSIPEVPSTDITVPDVSPSSAKVTDSETRSSPVPERPFPRHSRKIRRPPKRLDL</sequence>